<accession>A0A1B7X9B1</accession>
<dbReference type="OrthoDB" id="8221108at2"/>
<dbReference type="EMBL" id="JXMS01000034">
    <property type="protein sequence ID" value="OBQ45951.1"/>
    <property type="molecule type" value="Genomic_DNA"/>
</dbReference>
<dbReference type="STRING" id="1560234.SP90_15145"/>
<proteinExistence type="inferred from homology"/>
<keyword evidence="8" id="KW-0653">Protein transport</keyword>
<evidence type="ECO:0000256" key="11">
    <source>
        <dbReference type="ARBA" id="ARBA00040494"/>
    </source>
</evidence>
<evidence type="ECO:0000256" key="10">
    <source>
        <dbReference type="ARBA" id="ARBA00024335"/>
    </source>
</evidence>
<dbReference type="InterPro" id="IPR018035">
    <property type="entry name" value="Flagellar_FliH/T3SS_HrpE"/>
</dbReference>
<dbReference type="GO" id="GO:0044781">
    <property type="term" value="P:bacterial-type flagellum organization"/>
    <property type="evidence" value="ECO:0007669"/>
    <property type="project" value="UniProtKB-KW"/>
</dbReference>
<evidence type="ECO:0000256" key="1">
    <source>
        <dbReference type="ARBA" id="ARBA00003041"/>
    </source>
</evidence>
<dbReference type="GO" id="GO:0005829">
    <property type="term" value="C:cytosol"/>
    <property type="evidence" value="ECO:0007669"/>
    <property type="project" value="TreeGrafter"/>
</dbReference>
<keyword evidence="5" id="KW-0813">Transport</keyword>
<evidence type="ECO:0000256" key="7">
    <source>
        <dbReference type="ARBA" id="ARBA00022795"/>
    </source>
</evidence>
<dbReference type="RefSeq" id="WP_066858215.1">
    <property type="nucleotide sequence ID" value="NZ_JXMS01000034.1"/>
</dbReference>
<dbReference type="GO" id="GO:0030254">
    <property type="term" value="P:protein secretion by the type III secretion system"/>
    <property type="evidence" value="ECO:0007669"/>
    <property type="project" value="InterPro"/>
</dbReference>
<evidence type="ECO:0000256" key="6">
    <source>
        <dbReference type="ARBA" id="ARBA00022490"/>
    </source>
</evidence>
<evidence type="ECO:0000256" key="3">
    <source>
        <dbReference type="ARBA" id="ARBA00006602"/>
    </source>
</evidence>
<dbReference type="InterPro" id="IPR051472">
    <property type="entry name" value="T3SS_Stator/FliH"/>
</dbReference>
<dbReference type="PANTHER" id="PTHR34982">
    <property type="entry name" value="YOP PROTEINS TRANSLOCATION PROTEIN L"/>
    <property type="match status" value="1"/>
</dbReference>
<evidence type="ECO:0000256" key="9">
    <source>
        <dbReference type="ARBA" id="ARBA00023225"/>
    </source>
</evidence>
<dbReference type="NCBIfam" id="NF005392">
    <property type="entry name" value="PRK06937.1"/>
    <property type="match status" value="1"/>
</dbReference>
<evidence type="ECO:0000313" key="13">
    <source>
        <dbReference type="EMBL" id="OBQ45951.1"/>
    </source>
</evidence>
<dbReference type="AlphaFoldDB" id="A0A1B7X9B1"/>
<comment type="similarity">
    <text evidence="10">Belongs to the SctL stator family.</text>
</comment>
<dbReference type="PANTHER" id="PTHR34982:SF1">
    <property type="entry name" value="FLAGELLAR ASSEMBLY PROTEIN FLIH"/>
    <property type="match status" value="1"/>
</dbReference>
<feature type="domain" description="Flagellar assembly protein FliH/Type III secretion system HrpE" evidence="12">
    <location>
        <begin position="76"/>
        <end position="193"/>
    </location>
</feature>
<keyword evidence="7" id="KW-1005">Bacterial flagellum biogenesis</keyword>
<gene>
    <name evidence="13" type="ORF">SP90_15145</name>
</gene>
<dbReference type="Pfam" id="PF02108">
    <property type="entry name" value="FliH"/>
    <property type="match status" value="1"/>
</dbReference>
<keyword evidence="6" id="KW-0963">Cytoplasm</keyword>
<evidence type="ECO:0000256" key="4">
    <source>
        <dbReference type="ARBA" id="ARBA00016507"/>
    </source>
</evidence>
<organism evidence="13 14">
    <name type="scientific">Halodesulfovibrio spirochaetisodalis</name>
    <dbReference type="NCBI Taxonomy" id="1560234"/>
    <lineage>
        <taxon>Bacteria</taxon>
        <taxon>Pseudomonadati</taxon>
        <taxon>Thermodesulfobacteriota</taxon>
        <taxon>Desulfovibrionia</taxon>
        <taxon>Desulfovibrionales</taxon>
        <taxon>Desulfovibrionaceae</taxon>
        <taxon>Halodesulfovibrio</taxon>
    </lineage>
</organism>
<reference evidence="13 14" key="1">
    <citation type="submission" date="2015-01" db="EMBL/GenBank/DDBJ databases">
        <title>Desulfovibrio sp. JC271 draft genome sequence.</title>
        <authorList>
            <person name="Shivani Y."/>
            <person name="Subhash Y."/>
            <person name="Sasikala C."/>
            <person name="Ramana C.V."/>
        </authorList>
    </citation>
    <scope>NUCLEOTIDE SEQUENCE [LARGE SCALE GENOMIC DNA]</scope>
    <source>
        <strain evidence="13 14">JC271</strain>
    </source>
</reference>
<dbReference type="Proteomes" id="UP000091979">
    <property type="component" value="Unassembled WGS sequence"/>
</dbReference>
<comment type="function">
    <text evidence="1">Needed for flagellar regrowth and assembly.</text>
</comment>
<dbReference type="PATRIC" id="fig|1560234.3.peg.2312"/>
<evidence type="ECO:0000256" key="5">
    <source>
        <dbReference type="ARBA" id="ARBA00022448"/>
    </source>
</evidence>
<evidence type="ECO:0000259" key="12">
    <source>
        <dbReference type="Pfam" id="PF02108"/>
    </source>
</evidence>
<protein>
    <recommendedName>
        <fullName evidence="4">Flagellar assembly protein FliH</fullName>
    </recommendedName>
    <alternativeName>
        <fullName evidence="11">Type 3 secretion system stator protein</fullName>
    </alternativeName>
</protein>
<comment type="subcellular location">
    <subcellularLocation>
        <location evidence="2">Cytoplasm</location>
    </subcellularLocation>
</comment>
<keyword evidence="9" id="KW-1006">Bacterial flagellum protein export</keyword>
<name>A0A1B7X9B1_9BACT</name>
<keyword evidence="14" id="KW-1185">Reference proteome</keyword>
<dbReference type="NCBIfam" id="TIGR02499">
    <property type="entry name" value="HrpE_YscL_not"/>
    <property type="match status" value="1"/>
</dbReference>
<dbReference type="InterPro" id="IPR012842">
    <property type="entry name" value="T3SS_SctL/SctL2"/>
</dbReference>
<comment type="similarity">
    <text evidence="3">Belongs to the FliH family.</text>
</comment>
<comment type="caution">
    <text evidence="13">The sequence shown here is derived from an EMBL/GenBank/DDBJ whole genome shotgun (WGS) entry which is preliminary data.</text>
</comment>
<sequence length="206" mass="22715">MAKPFRIVHSSLSIPSDVKILRAAEYASFLEAEDILQAAKDRAEEIITSSEAAFEQARQRGYEDGLEEGKLEHSEKIMDTLFESIAFVERLEHASVELVQHAVDKVIADIPPEERIVSIVKKGLGHIQNESAVTIKVSLSEVEYVQNALTELGATFPAMTLDIHGDKRLQDGDCLLETVMGIVDCKLSTQLKAINKALTRRVGKAS</sequence>
<evidence type="ECO:0000256" key="2">
    <source>
        <dbReference type="ARBA" id="ARBA00004496"/>
    </source>
</evidence>
<evidence type="ECO:0000313" key="14">
    <source>
        <dbReference type="Proteomes" id="UP000091979"/>
    </source>
</evidence>
<evidence type="ECO:0000256" key="8">
    <source>
        <dbReference type="ARBA" id="ARBA00022927"/>
    </source>
</evidence>